<dbReference type="RefSeq" id="WP_246735421.1">
    <property type="nucleotide sequence ID" value="NZ_CP071604.1"/>
</dbReference>
<feature type="signal peptide" evidence="1">
    <location>
        <begin position="1"/>
        <end position="19"/>
    </location>
</feature>
<dbReference type="GeneID" id="91153146"/>
<name>A0ABV2MD70_9HYPH</name>
<protein>
    <recommendedName>
        <fullName evidence="4">DUF1772 domain-containing protein</fullName>
    </recommendedName>
</protein>
<evidence type="ECO:0008006" key="4">
    <source>
        <dbReference type="Google" id="ProtNLM"/>
    </source>
</evidence>
<accession>A0ABV2MD70</accession>
<dbReference type="EMBL" id="JBEPMY010000001">
    <property type="protein sequence ID" value="MET3753282.1"/>
    <property type="molecule type" value="Genomic_DNA"/>
</dbReference>
<feature type="chain" id="PRO_5045256778" description="DUF1772 domain-containing protein" evidence="1">
    <location>
        <begin position="20"/>
        <end position="58"/>
    </location>
</feature>
<reference evidence="2 3" key="1">
    <citation type="submission" date="2024-06" db="EMBL/GenBank/DDBJ databases">
        <title>Genomic Encyclopedia of Type Strains, Phase IV (KMG-IV): sequencing the most valuable type-strain genomes for metagenomic binning, comparative biology and taxonomic classification.</title>
        <authorList>
            <person name="Goeker M."/>
        </authorList>
    </citation>
    <scope>NUCLEOTIDE SEQUENCE [LARGE SCALE GENOMIC DNA]</scope>
    <source>
        <strain evidence="2 3">DSM 29288</strain>
    </source>
</reference>
<organism evidence="2 3">
    <name type="scientific">Rhizobium binae</name>
    <dbReference type="NCBI Taxonomy" id="1138190"/>
    <lineage>
        <taxon>Bacteria</taxon>
        <taxon>Pseudomonadati</taxon>
        <taxon>Pseudomonadota</taxon>
        <taxon>Alphaproteobacteria</taxon>
        <taxon>Hyphomicrobiales</taxon>
        <taxon>Rhizobiaceae</taxon>
        <taxon>Rhizobium/Agrobacterium group</taxon>
        <taxon>Rhizobium</taxon>
    </lineage>
</organism>
<evidence type="ECO:0000313" key="3">
    <source>
        <dbReference type="Proteomes" id="UP001549077"/>
    </source>
</evidence>
<sequence length="58" mass="6546">MPIVLNLVIFMLFTQPANAATLQPDDWETLRRQWEYSHAVNAAVALLAFGCTRLASLR</sequence>
<keyword evidence="3" id="KW-1185">Reference proteome</keyword>
<proteinExistence type="predicted"/>
<keyword evidence="1" id="KW-0732">Signal</keyword>
<comment type="caution">
    <text evidence="2">The sequence shown here is derived from an EMBL/GenBank/DDBJ whole genome shotgun (WGS) entry which is preliminary data.</text>
</comment>
<evidence type="ECO:0000256" key="1">
    <source>
        <dbReference type="SAM" id="SignalP"/>
    </source>
</evidence>
<evidence type="ECO:0000313" key="2">
    <source>
        <dbReference type="EMBL" id="MET3753282.1"/>
    </source>
</evidence>
<gene>
    <name evidence="2" type="ORF">ABID08_000621</name>
</gene>
<dbReference type="Proteomes" id="UP001549077">
    <property type="component" value="Unassembled WGS sequence"/>
</dbReference>